<evidence type="ECO:0000313" key="2">
    <source>
        <dbReference type="Proteomes" id="UP001138460"/>
    </source>
</evidence>
<dbReference type="OrthoDB" id="6423406at2"/>
<dbReference type="Proteomes" id="UP001138460">
    <property type="component" value="Unassembled WGS sequence"/>
</dbReference>
<dbReference type="RefSeq" id="WP_129712120.1">
    <property type="nucleotide sequence ID" value="NZ_JBEHFA010000001.1"/>
</dbReference>
<reference evidence="1 2" key="1">
    <citation type="journal article" date="2018" name="Syst. Appl. Microbiol.">
        <title>Pectobacterium zantedeschiae sp. nov. a new species of a soft rot pathogen isolated from Calla lily (Zantedeschia spp.).</title>
        <authorList>
            <person name="Waleron M."/>
            <person name="Misztak A."/>
            <person name="Waleron M."/>
            <person name="Franczuk M."/>
            <person name="Jonca J."/>
            <person name="Wielgomas B."/>
            <person name="Mikicinski A."/>
            <person name="Popovic T."/>
            <person name="Waleron K."/>
        </authorList>
    </citation>
    <scope>NUCLEOTIDE SEQUENCE [LARGE SCALE GENOMIC DNA]</scope>
    <source>
        <strain evidence="1 2">9M</strain>
    </source>
</reference>
<dbReference type="AlphaFoldDB" id="A0A9X8JGG9"/>
<name>A0A9X8JGG9_9GAMM</name>
<accession>A0A9X8JGG9</accession>
<sequence length="153" mass="17873">MHRTISRFIFFFFFITGYTHAVEPSLHELDSIYQQCRERGKKNPVTLPSSNDWFWTLNNDDKATVLIYLNEQAMNRCTESEVDKLAIKAFHLAVEGNRSFLDTLIAARTTTLQPLQQLWIDSHRDELNRLSELPGLQMPFSLSQYFKAISEKK</sequence>
<evidence type="ECO:0000313" key="1">
    <source>
        <dbReference type="EMBL" id="RYC41785.1"/>
    </source>
</evidence>
<protein>
    <submittedName>
        <fullName evidence="1">Uncharacterized protein</fullName>
    </submittedName>
</protein>
<proteinExistence type="predicted"/>
<organism evidence="1 2">
    <name type="scientific">Pectobacterium zantedeschiae</name>
    <dbReference type="NCBI Taxonomy" id="2034769"/>
    <lineage>
        <taxon>Bacteria</taxon>
        <taxon>Pseudomonadati</taxon>
        <taxon>Pseudomonadota</taxon>
        <taxon>Gammaproteobacteria</taxon>
        <taxon>Enterobacterales</taxon>
        <taxon>Pectobacteriaceae</taxon>
        <taxon>Pectobacterium</taxon>
    </lineage>
</organism>
<gene>
    <name evidence="1" type="ORF">CLR69_16875</name>
</gene>
<comment type="caution">
    <text evidence="1">The sequence shown here is derived from an EMBL/GenBank/DDBJ whole genome shotgun (WGS) entry which is preliminary data.</text>
</comment>
<keyword evidence="2" id="KW-1185">Reference proteome</keyword>
<dbReference type="EMBL" id="NWTM01000002">
    <property type="protein sequence ID" value="RYC41785.1"/>
    <property type="molecule type" value="Genomic_DNA"/>
</dbReference>